<organism evidence="1 2">
    <name type="scientific">Asparagus officinalis</name>
    <name type="common">Garden asparagus</name>
    <dbReference type="NCBI Taxonomy" id="4686"/>
    <lineage>
        <taxon>Eukaryota</taxon>
        <taxon>Viridiplantae</taxon>
        <taxon>Streptophyta</taxon>
        <taxon>Embryophyta</taxon>
        <taxon>Tracheophyta</taxon>
        <taxon>Spermatophyta</taxon>
        <taxon>Magnoliopsida</taxon>
        <taxon>Liliopsida</taxon>
        <taxon>Asparagales</taxon>
        <taxon>Asparagaceae</taxon>
        <taxon>Asparagoideae</taxon>
        <taxon>Asparagus</taxon>
    </lineage>
</organism>
<name>A0A5P1ECI0_ASPOF</name>
<evidence type="ECO:0000313" key="1">
    <source>
        <dbReference type="EMBL" id="ONK62917.1"/>
    </source>
</evidence>
<dbReference type="Proteomes" id="UP000243459">
    <property type="component" value="Chromosome 7"/>
</dbReference>
<dbReference type="EMBL" id="CM007387">
    <property type="protein sequence ID" value="ONK62917.1"/>
    <property type="molecule type" value="Genomic_DNA"/>
</dbReference>
<proteinExistence type="predicted"/>
<dbReference type="AlphaFoldDB" id="A0A5P1ECI0"/>
<keyword evidence="2" id="KW-1185">Reference proteome</keyword>
<dbReference type="Gramene" id="ONK62917">
    <property type="protein sequence ID" value="ONK62917"/>
    <property type="gene ID" value="A4U43_C07F9460"/>
</dbReference>
<accession>A0A5P1ECI0</accession>
<reference evidence="2" key="1">
    <citation type="journal article" date="2017" name="Nat. Commun.">
        <title>The asparagus genome sheds light on the origin and evolution of a young Y chromosome.</title>
        <authorList>
            <person name="Harkess A."/>
            <person name="Zhou J."/>
            <person name="Xu C."/>
            <person name="Bowers J.E."/>
            <person name="Van der Hulst R."/>
            <person name="Ayyampalayam S."/>
            <person name="Mercati F."/>
            <person name="Riccardi P."/>
            <person name="McKain M.R."/>
            <person name="Kakrana A."/>
            <person name="Tang H."/>
            <person name="Ray J."/>
            <person name="Groenendijk J."/>
            <person name="Arikit S."/>
            <person name="Mathioni S.M."/>
            <person name="Nakano M."/>
            <person name="Shan H."/>
            <person name="Telgmann-Rauber A."/>
            <person name="Kanno A."/>
            <person name="Yue Z."/>
            <person name="Chen H."/>
            <person name="Li W."/>
            <person name="Chen Y."/>
            <person name="Xu X."/>
            <person name="Zhang Y."/>
            <person name="Luo S."/>
            <person name="Chen H."/>
            <person name="Gao J."/>
            <person name="Mao Z."/>
            <person name="Pires J.C."/>
            <person name="Luo M."/>
            <person name="Kudrna D."/>
            <person name="Wing R.A."/>
            <person name="Meyers B.C."/>
            <person name="Yi K."/>
            <person name="Kong H."/>
            <person name="Lavrijsen P."/>
            <person name="Sunseri F."/>
            <person name="Falavigna A."/>
            <person name="Ye Y."/>
            <person name="Leebens-Mack J.H."/>
            <person name="Chen G."/>
        </authorList>
    </citation>
    <scope>NUCLEOTIDE SEQUENCE [LARGE SCALE GENOMIC DNA]</scope>
    <source>
        <strain evidence="2">cv. DH0086</strain>
    </source>
</reference>
<sequence length="88" mass="9463">MPRSPSVHAGLVRRGGGVFRRAMHQAIVGNLRYLSITVQSVDLYGNGPAQSESVGVVNRCQEARCAHMGLDPKRVSCMLGENAGRSLQ</sequence>
<protein>
    <submittedName>
        <fullName evidence="1">Uncharacterized protein</fullName>
    </submittedName>
</protein>
<evidence type="ECO:0000313" key="2">
    <source>
        <dbReference type="Proteomes" id="UP000243459"/>
    </source>
</evidence>
<gene>
    <name evidence="1" type="ORF">A4U43_C07F9460</name>
</gene>